<comment type="caution">
    <text evidence="3">The sequence shown here is derived from an EMBL/GenBank/DDBJ whole genome shotgun (WGS) entry which is preliminary data.</text>
</comment>
<keyword evidence="1" id="KW-0479">Metal-binding</keyword>
<dbReference type="Gene3D" id="1.10.340.30">
    <property type="entry name" value="Hypothetical protein, domain 2"/>
    <property type="match status" value="1"/>
</dbReference>
<name>A0A4Q7LWU2_9MICO</name>
<feature type="binding site" evidence="1">
    <location>
        <position position="42"/>
    </location>
    <ligand>
        <name>Zn(2+)</name>
        <dbReference type="ChEBI" id="CHEBI:29105"/>
    </ligand>
</feature>
<dbReference type="InterPro" id="IPR005019">
    <property type="entry name" value="Adenine_glyco"/>
</dbReference>
<dbReference type="InterPro" id="IPR004597">
    <property type="entry name" value="Tag"/>
</dbReference>
<evidence type="ECO:0000256" key="1">
    <source>
        <dbReference type="PIRSR" id="PIRSR604597-1"/>
    </source>
</evidence>
<dbReference type="PANTHER" id="PTHR30037">
    <property type="entry name" value="DNA-3-METHYLADENINE GLYCOSYLASE 1"/>
    <property type="match status" value="1"/>
</dbReference>
<dbReference type="PANTHER" id="PTHR30037:SF4">
    <property type="entry name" value="DNA-3-METHYLADENINE GLYCOSYLASE I"/>
    <property type="match status" value="1"/>
</dbReference>
<feature type="binding site" evidence="1">
    <location>
        <position position="205"/>
    </location>
    <ligand>
        <name>Zn(2+)</name>
        <dbReference type="ChEBI" id="CHEBI:29105"/>
    </ligand>
</feature>
<reference evidence="3 4" key="1">
    <citation type="journal article" date="2015" name="Stand. Genomic Sci.">
        <title>Genomic Encyclopedia of Bacterial and Archaeal Type Strains, Phase III: the genomes of soil and plant-associated and newly described type strains.</title>
        <authorList>
            <person name="Whitman W.B."/>
            <person name="Woyke T."/>
            <person name="Klenk H.P."/>
            <person name="Zhou Y."/>
            <person name="Lilburn T.G."/>
            <person name="Beck B.J."/>
            <person name="De Vos P."/>
            <person name="Vandamme P."/>
            <person name="Eisen J.A."/>
            <person name="Garrity G."/>
            <person name="Hugenholtz P."/>
            <person name="Kyrpides N.C."/>
        </authorList>
    </citation>
    <scope>NUCLEOTIDE SEQUENCE [LARGE SCALE GENOMIC DNA]</scope>
    <source>
        <strain evidence="3 4">CV2</strain>
    </source>
</reference>
<dbReference type="InterPro" id="IPR052891">
    <property type="entry name" value="DNA-3mA_glycosylase"/>
</dbReference>
<feature type="compositionally biased region" description="Low complexity" evidence="2">
    <location>
        <begin position="1"/>
        <end position="19"/>
    </location>
</feature>
<dbReference type="GO" id="GO:0008725">
    <property type="term" value="F:DNA-3-methyladenine glycosylase activity"/>
    <property type="evidence" value="ECO:0007669"/>
    <property type="project" value="InterPro"/>
</dbReference>
<sequence length="209" mass="22714">MPDSPASATTAAAAISPSTRVGPDGRARCAWVGDVDELRAYHDDEWGHPVRGDEALFERIALEGFQSGLSWLTILRRREHFRAAFAQFDPSAVAAFTEADVQRLLDDAGIIRNRRKIEATIANARALVAWQAEHPHGLDALVWSFAPEPSARQRPVTLADVPAATDASRALAAALRERGFRFVGPTTMYALMQATGVVDDHVAGCWRAA</sequence>
<protein>
    <submittedName>
        <fullName evidence="3">DNA-3-methyladenine glycosylase I</fullName>
    </submittedName>
</protein>
<organism evidence="3 4">
    <name type="scientific">Microcella putealis</name>
    <dbReference type="NCBI Taxonomy" id="337005"/>
    <lineage>
        <taxon>Bacteria</taxon>
        <taxon>Bacillati</taxon>
        <taxon>Actinomycetota</taxon>
        <taxon>Actinomycetes</taxon>
        <taxon>Micrococcales</taxon>
        <taxon>Microbacteriaceae</taxon>
        <taxon>Microcella</taxon>
    </lineage>
</organism>
<feature type="binding site" evidence="1">
    <location>
        <position position="201"/>
    </location>
    <ligand>
        <name>Zn(2+)</name>
        <dbReference type="ChEBI" id="CHEBI:29105"/>
    </ligand>
</feature>
<feature type="binding site" evidence="1">
    <location>
        <position position="29"/>
    </location>
    <ligand>
        <name>Zn(2+)</name>
        <dbReference type="ChEBI" id="CHEBI:29105"/>
    </ligand>
</feature>
<dbReference type="AlphaFoldDB" id="A0A4Q7LWU2"/>
<dbReference type="SUPFAM" id="SSF48150">
    <property type="entry name" value="DNA-glycosylase"/>
    <property type="match status" value="1"/>
</dbReference>
<dbReference type="Proteomes" id="UP000293519">
    <property type="component" value="Unassembled WGS sequence"/>
</dbReference>
<dbReference type="OrthoDB" id="9807664at2"/>
<dbReference type="RefSeq" id="WP_130484272.1">
    <property type="nucleotide sequence ID" value="NZ_SGWW01000001.1"/>
</dbReference>
<evidence type="ECO:0000313" key="4">
    <source>
        <dbReference type="Proteomes" id="UP000293519"/>
    </source>
</evidence>
<dbReference type="Pfam" id="PF03352">
    <property type="entry name" value="Adenine_glyco"/>
    <property type="match status" value="1"/>
</dbReference>
<dbReference type="InterPro" id="IPR011257">
    <property type="entry name" value="DNA_glycosylase"/>
</dbReference>
<dbReference type="NCBIfam" id="TIGR00624">
    <property type="entry name" value="tag"/>
    <property type="match status" value="1"/>
</dbReference>
<evidence type="ECO:0000256" key="2">
    <source>
        <dbReference type="SAM" id="MobiDB-lite"/>
    </source>
</evidence>
<proteinExistence type="predicted"/>
<dbReference type="EMBL" id="SGWW01000001">
    <property type="protein sequence ID" value="RZS59161.1"/>
    <property type="molecule type" value="Genomic_DNA"/>
</dbReference>
<evidence type="ECO:0000313" key="3">
    <source>
        <dbReference type="EMBL" id="RZS59161.1"/>
    </source>
</evidence>
<gene>
    <name evidence="3" type="ORF">EV141_0378</name>
</gene>
<dbReference type="GO" id="GO:0046872">
    <property type="term" value="F:metal ion binding"/>
    <property type="evidence" value="ECO:0007669"/>
    <property type="project" value="UniProtKB-KW"/>
</dbReference>
<keyword evidence="1" id="KW-0862">Zinc</keyword>
<feature type="region of interest" description="Disordered" evidence="2">
    <location>
        <begin position="1"/>
        <end position="23"/>
    </location>
</feature>
<accession>A0A4Q7LWU2</accession>
<dbReference type="GO" id="GO:0006284">
    <property type="term" value="P:base-excision repair"/>
    <property type="evidence" value="ECO:0007669"/>
    <property type="project" value="InterPro"/>
</dbReference>
<keyword evidence="4" id="KW-1185">Reference proteome</keyword>